<keyword evidence="2" id="KW-1185">Reference proteome</keyword>
<dbReference type="AlphaFoldDB" id="A0A512B4N6"/>
<gene>
    <name evidence="1" type="ORF">AAE02nite_45840</name>
</gene>
<dbReference type="EMBL" id="BJYS01000046">
    <property type="protein sequence ID" value="GEO06920.1"/>
    <property type="molecule type" value="Genomic_DNA"/>
</dbReference>
<organism evidence="1 2">
    <name type="scientific">Adhaeribacter aerolatus</name>
    <dbReference type="NCBI Taxonomy" id="670289"/>
    <lineage>
        <taxon>Bacteria</taxon>
        <taxon>Pseudomonadati</taxon>
        <taxon>Bacteroidota</taxon>
        <taxon>Cytophagia</taxon>
        <taxon>Cytophagales</taxon>
        <taxon>Hymenobacteraceae</taxon>
        <taxon>Adhaeribacter</taxon>
    </lineage>
</organism>
<dbReference type="Proteomes" id="UP000321532">
    <property type="component" value="Unassembled WGS sequence"/>
</dbReference>
<reference evidence="1 2" key="1">
    <citation type="submission" date="2019-07" db="EMBL/GenBank/DDBJ databases">
        <title>Whole genome shotgun sequence of Adhaeribacter aerolatus NBRC 106133.</title>
        <authorList>
            <person name="Hosoyama A."/>
            <person name="Uohara A."/>
            <person name="Ohji S."/>
            <person name="Ichikawa N."/>
        </authorList>
    </citation>
    <scope>NUCLEOTIDE SEQUENCE [LARGE SCALE GENOMIC DNA]</scope>
    <source>
        <strain evidence="1 2">NBRC 106133</strain>
    </source>
</reference>
<evidence type="ECO:0000313" key="2">
    <source>
        <dbReference type="Proteomes" id="UP000321532"/>
    </source>
</evidence>
<protein>
    <recommendedName>
        <fullName evidence="3">Plasmid stabilization protein</fullName>
    </recommendedName>
</protein>
<proteinExistence type="predicted"/>
<accession>A0A512B4N6</accession>
<dbReference type="Gene3D" id="3.30.2310.20">
    <property type="entry name" value="RelE-like"/>
    <property type="match status" value="1"/>
</dbReference>
<evidence type="ECO:0008006" key="3">
    <source>
        <dbReference type="Google" id="ProtNLM"/>
    </source>
</evidence>
<sequence length="55" mass="6473">MLVKYPHIGTLENKAEDIRGFLLHRHTTIIYTVKQDSVYILALFDNRQNSDKKKV</sequence>
<comment type="caution">
    <text evidence="1">The sequence shown here is derived from an EMBL/GenBank/DDBJ whole genome shotgun (WGS) entry which is preliminary data.</text>
</comment>
<name>A0A512B4N6_9BACT</name>
<dbReference type="InterPro" id="IPR035093">
    <property type="entry name" value="RelE/ParE_toxin_dom_sf"/>
</dbReference>
<evidence type="ECO:0000313" key="1">
    <source>
        <dbReference type="EMBL" id="GEO06920.1"/>
    </source>
</evidence>